<gene>
    <name evidence="3 5" type="primary">rbfA</name>
    <name evidence="5" type="ORF">ACFFN0_01420</name>
</gene>
<keyword evidence="2 3" id="KW-0690">Ribosome biogenesis</keyword>
<keyword evidence="6" id="KW-1185">Reference proteome</keyword>
<dbReference type="PANTHER" id="PTHR33515:SF1">
    <property type="entry name" value="RIBOSOME-BINDING FACTOR A, CHLOROPLASTIC-RELATED"/>
    <property type="match status" value="1"/>
</dbReference>
<name>A0ABV5UYR6_9MICO</name>
<evidence type="ECO:0000256" key="1">
    <source>
        <dbReference type="ARBA" id="ARBA00022490"/>
    </source>
</evidence>
<dbReference type="HAMAP" id="MF_00003">
    <property type="entry name" value="RbfA"/>
    <property type="match status" value="1"/>
</dbReference>
<dbReference type="InterPro" id="IPR015946">
    <property type="entry name" value="KH_dom-like_a/b"/>
</dbReference>
<organism evidence="5 6">
    <name type="scientific">Ornithinimicrobium kibberense</name>
    <dbReference type="NCBI Taxonomy" id="282060"/>
    <lineage>
        <taxon>Bacteria</taxon>
        <taxon>Bacillati</taxon>
        <taxon>Actinomycetota</taxon>
        <taxon>Actinomycetes</taxon>
        <taxon>Micrococcales</taxon>
        <taxon>Ornithinimicrobiaceae</taxon>
        <taxon>Ornithinimicrobium</taxon>
    </lineage>
</organism>
<dbReference type="Pfam" id="PF02033">
    <property type="entry name" value="RBFA"/>
    <property type="match status" value="1"/>
</dbReference>
<keyword evidence="1 3" id="KW-0963">Cytoplasm</keyword>
<reference evidence="5 6" key="1">
    <citation type="submission" date="2024-09" db="EMBL/GenBank/DDBJ databases">
        <authorList>
            <person name="Sun Q."/>
            <person name="Mori K."/>
        </authorList>
    </citation>
    <scope>NUCLEOTIDE SEQUENCE [LARGE SCALE GENOMIC DNA]</scope>
    <source>
        <strain evidence="5 6">JCM 12763</strain>
    </source>
</reference>
<dbReference type="PANTHER" id="PTHR33515">
    <property type="entry name" value="RIBOSOME-BINDING FACTOR A, CHLOROPLASTIC-RELATED"/>
    <property type="match status" value="1"/>
</dbReference>
<dbReference type="Gene3D" id="3.30.300.20">
    <property type="match status" value="1"/>
</dbReference>
<sequence length="158" mass="17531">MADQARARRIAERIKQLVTQGLSQVVKDQRLGFVTVTDVRVTGDLQHASVFYTVLGEEEDRATAAEILEAYRGRLRSFVGRGLGIRLTPSLEFILDALPEDAAHMDELLRQVAERDAELARQRAAAGYAGEPDPYRRPADEDGDDADERPGDLPADDR</sequence>
<comment type="function">
    <text evidence="3">One of several proteins that assist in the late maturation steps of the functional core of the 30S ribosomal subunit. Associates with free 30S ribosomal subunits (but not with 30S subunits that are part of 70S ribosomes or polysomes). Required for efficient processing of 16S rRNA. May interact with the 5'-terminal helix region of 16S rRNA.</text>
</comment>
<evidence type="ECO:0000256" key="3">
    <source>
        <dbReference type="HAMAP-Rule" id="MF_00003"/>
    </source>
</evidence>
<dbReference type="InterPro" id="IPR020053">
    <property type="entry name" value="Ribosome-bd_factorA_CS"/>
</dbReference>
<comment type="subcellular location">
    <subcellularLocation>
        <location evidence="3">Cytoplasm</location>
    </subcellularLocation>
</comment>
<dbReference type="Proteomes" id="UP001589613">
    <property type="component" value="Unassembled WGS sequence"/>
</dbReference>
<dbReference type="NCBIfam" id="TIGR00082">
    <property type="entry name" value="rbfA"/>
    <property type="match status" value="1"/>
</dbReference>
<dbReference type="PROSITE" id="PS01319">
    <property type="entry name" value="RBFA"/>
    <property type="match status" value="1"/>
</dbReference>
<dbReference type="SUPFAM" id="SSF89919">
    <property type="entry name" value="Ribosome-binding factor A, RbfA"/>
    <property type="match status" value="1"/>
</dbReference>
<dbReference type="RefSeq" id="WP_141337464.1">
    <property type="nucleotide sequence ID" value="NZ_JBHMAX010000002.1"/>
</dbReference>
<dbReference type="InterPro" id="IPR000238">
    <property type="entry name" value="RbfA"/>
</dbReference>
<accession>A0ABV5UYR6</accession>
<evidence type="ECO:0000256" key="2">
    <source>
        <dbReference type="ARBA" id="ARBA00022517"/>
    </source>
</evidence>
<feature type="region of interest" description="Disordered" evidence="4">
    <location>
        <begin position="120"/>
        <end position="158"/>
    </location>
</feature>
<comment type="subunit">
    <text evidence="3">Monomer. Binds 30S ribosomal subunits, but not 50S ribosomal subunits or 70S ribosomes.</text>
</comment>
<evidence type="ECO:0000256" key="4">
    <source>
        <dbReference type="SAM" id="MobiDB-lite"/>
    </source>
</evidence>
<comment type="similarity">
    <text evidence="3">Belongs to the RbfA family.</text>
</comment>
<feature type="compositionally biased region" description="Basic and acidic residues" evidence="4">
    <location>
        <begin position="148"/>
        <end position="158"/>
    </location>
</feature>
<dbReference type="EMBL" id="JBHMAX010000002">
    <property type="protein sequence ID" value="MFB9730699.1"/>
    <property type="molecule type" value="Genomic_DNA"/>
</dbReference>
<evidence type="ECO:0000313" key="5">
    <source>
        <dbReference type="EMBL" id="MFB9730699.1"/>
    </source>
</evidence>
<evidence type="ECO:0000313" key="6">
    <source>
        <dbReference type="Proteomes" id="UP001589613"/>
    </source>
</evidence>
<protein>
    <recommendedName>
        <fullName evidence="3">Ribosome-binding factor A</fullName>
    </recommendedName>
</protein>
<dbReference type="InterPro" id="IPR023799">
    <property type="entry name" value="RbfA_dom_sf"/>
</dbReference>
<proteinExistence type="inferred from homology"/>
<comment type="caution">
    <text evidence="5">The sequence shown here is derived from an EMBL/GenBank/DDBJ whole genome shotgun (WGS) entry which is preliminary data.</text>
</comment>